<name>A0A841PML5_9HYPH</name>
<comment type="caution">
    <text evidence="1">The sequence shown here is derived from an EMBL/GenBank/DDBJ whole genome shotgun (WGS) entry which is preliminary data.</text>
</comment>
<accession>A0A841PML5</accession>
<protein>
    <submittedName>
        <fullName evidence="1">Uncharacterized protein</fullName>
    </submittedName>
</protein>
<dbReference type="Proteomes" id="UP000556329">
    <property type="component" value="Unassembled WGS sequence"/>
</dbReference>
<dbReference type="AntiFam" id="ANF00095">
    <property type="entry name" value="Shadow ORF (opposite ABC transporters)"/>
</dbReference>
<gene>
    <name evidence="1" type="ORF">HNQ71_004598</name>
</gene>
<keyword evidence="2" id="KW-1185">Reference proteome</keyword>
<dbReference type="AlphaFoldDB" id="A0A841PML5"/>
<evidence type="ECO:0000313" key="1">
    <source>
        <dbReference type="EMBL" id="MBB6411910.1"/>
    </source>
</evidence>
<organism evidence="1 2">
    <name type="scientific">Mesorhizobium sangaii</name>
    <dbReference type="NCBI Taxonomy" id="505389"/>
    <lineage>
        <taxon>Bacteria</taxon>
        <taxon>Pseudomonadati</taxon>
        <taxon>Pseudomonadota</taxon>
        <taxon>Alphaproteobacteria</taxon>
        <taxon>Hyphomicrobiales</taxon>
        <taxon>Phyllobacteriaceae</taxon>
        <taxon>Mesorhizobium</taxon>
    </lineage>
</organism>
<dbReference type="EMBL" id="JACHEF010000004">
    <property type="protein sequence ID" value="MBB6411910.1"/>
    <property type="molecule type" value="Genomic_DNA"/>
</dbReference>
<evidence type="ECO:0000313" key="2">
    <source>
        <dbReference type="Proteomes" id="UP000556329"/>
    </source>
</evidence>
<proteinExistence type="predicted"/>
<reference evidence="1 2" key="1">
    <citation type="submission" date="2020-08" db="EMBL/GenBank/DDBJ databases">
        <title>Genomic Encyclopedia of Type Strains, Phase IV (KMG-IV): sequencing the most valuable type-strain genomes for metagenomic binning, comparative biology and taxonomic classification.</title>
        <authorList>
            <person name="Goeker M."/>
        </authorList>
    </citation>
    <scope>NUCLEOTIDE SEQUENCE [LARGE SCALE GENOMIC DNA]</scope>
    <source>
        <strain evidence="1 2">DSM 100039</strain>
    </source>
</reference>
<sequence>MPLALDTSQQPDDLGLSRYVERRRRLVGDEQLRVASKGCGKRHALAHAARQLEWHAAGYIVFDDADFRQAAFHLCRTRRARGEFRPAAQHLVDVVAASHERIQHRERILHKHRHAKPADLAEFRLGETHQGNAVQRDGSRGIYARRQYAGDRSCGERFSGSRFADDRNGLAPLDCDAQGRRDGHRAV</sequence>